<keyword evidence="1" id="KW-0812">Transmembrane</keyword>
<gene>
    <name evidence="2" type="ORF">LSAT_V11C600318320</name>
</gene>
<name>A0A9R1V726_LACSA</name>
<keyword evidence="3" id="KW-1185">Reference proteome</keyword>
<organism evidence="2 3">
    <name type="scientific">Lactuca sativa</name>
    <name type="common">Garden lettuce</name>
    <dbReference type="NCBI Taxonomy" id="4236"/>
    <lineage>
        <taxon>Eukaryota</taxon>
        <taxon>Viridiplantae</taxon>
        <taxon>Streptophyta</taxon>
        <taxon>Embryophyta</taxon>
        <taxon>Tracheophyta</taxon>
        <taxon>Spermatophyta</taxon>
        <taxon>Magnoliopsida</taxon>
        <taxon>eudicotyledons</taxon>
        <taxon>Gunneridae</taxon>
        <taxon>Pentapetalae</taxon>
        <taxon>asterids</taxon>
        <taxon>campanulids</taxon>
        <taxon>Asterales</taxon>
        <taxon>Asteraceae</taxon>
        <taxon>Cichorioideae</taxon>
        <taxon>Cichorieae</taxon>
        <taxon>Lactucinae</taxon>
        <taxon>Lactuca</taxon>
    </lineage>
</organism>
<keyword evidence="1" id="KW-0472">Membrane</keyword>
<comment type="caution">
    <text evidence="2">The sequence shown here is derived from an EMBL/GenBank/DDBJ whole genome shotgun (WGS) entry which is preliminary data.</text>
</comment>
<reference evidence="2 3" key="1">
    <citation type="journal article" date="2017" name="Nat. Commun.">
        <title>Genome assembly with in vitro proximity ligation data and whole-genome triplication in lettuce.</title>
        <authorList>
            <person name="Reyes-Chin-Wo S."/>
            <person name="Wang Z."/>
            <person name="Yang X."/>
            <person name="Kozik A."/>
            <person name="Arikit S."/>
            <person name="Song C."/>
            <person name="Xia L."/>
            <person name="Froenicke L."/>
            <person name="Lavelle D.O."/>
            <person name="Truco M.J."/>
            <person name="Xia R."/>
            <person name="Zhu S."/>
            <person name="Xu C."/>
            <person name="Xu H."/>
            <person name="Xu X."/>
            <person name="Cox K."/>
            <person name="Korf I."/>
            <person name="Meyers B.C."/>
            <person name="Michelmore R.W."/>
        </authorList>
    </citation>
    <scope>NUCLEOTIDE SEQUENCE [LARGE SCALE GENOMIC DNA]</scope>
    <source>
        <strain evidence="3">cv. Salinas</strain>
        <tissue evidence="2">Seedlings</tissue>
    </source>
</reference>
<dbReference type="Proteomes" id="UP000235145">
    <property type="component" value="Unassembled WGS sequence"/>
</dbReference>
<feature type="transmembrane region" description="Helical" evidence="1">
    <location>
        <begin position="102"/>
        <end position="124"/>
    </location>
</feature>
<protein>
    <submittedName>
        <fullName evidence="2">Uncharacterized protein</fullName>
    </submittedName>
</protein>
<proteinExistence type="predicted"/>
<evidence type="ECO:0000256" key="1">
    <source>
        <dbReference type="SAM" id="Phobius"/>
    </source>
</evidence>
<keyword evidence="1" id="KW-1133">Transmembrane helix</keyword>
<evidence type="ECO:0000313" key="3">
    <source>
        <dbReference type="Proteomes" id="UP000235145"/>
    </source>
</evidence>
<sequence>MLLKAVKVHLVITFHFDLITNLKKCDYFEWKYKQQEEGYYKNLLYSLTQKLDDKEDRGVINNLRNMIFELEFFLSKEKSVVGSIENELFDSKKTIRRYKTMVSFLVLGLSECWVGAFGVSIRVWCMYWGVKLLL</sequence>
<dbReference type="EMBL" id="NBSK02000006">
    <property type="protein sequence ID" value="KAJ0200900.1"/>
    <property type="molecule type" value="Genomic_DNA"/>
</dbReference>
<dbReference type="AlphaFoldDB" id="A0A9R1V726"/>
<evidence type="ECO:0000313" key="2">
    <source>
        <dbReference type="EMBL" id="KAJ0200900.1"/>
    </source>
</evidence>
<accession>A0A9R1V726</accession>